<dbReference type="SUPFAM" id="SSF81301">
    <property type="entry name" value="Nucleotidyltransferase"/>
    <property type="match status" value="1"/>
</dbReference>
<comment type="function">
    <text evidence="7">Modifies, by uridylylation and deuridylylation, the PII regulatory proteins (GlnB and homologs), in response to the nitrogen status of the cell that GlnD senses through the glutamine level. Under low glutamine levels, catalyzes the conversion of the PII proteins and UTP to PII-UMP and PPi, while under higher glutamine levels, GlnD hydrolyzes PII-UMP to PII and UMP (deuridylylation). Thus, controls uridylylation state and activity of the PII proteins, and plays an important role in the regulation of nitrogen metabolism.</text>
</comment>
<dbReference type="InterPro" id="IPR013546">
    <property type="entry name" value="PII_UdlTrfase/GS_AdlTrfase"/>
</dbReference>
<dbReference type="Proteomes" id="UP000676325">
    <property type="component" value="Unassembled WGS sequence"/>
</dbReference>
<dbReference type="Pfam" id="PF01966">
    <property type="entry name" value="HD"/>
    <property type="match status" value="1"/>
</dbReference>
<dbReference type="EC" id="2.7.7.59" evidence="7"/>
<evidence type="ECO:0000256" key="7">
    <source>
        <dbReference type="HAMAP-Rule" id="MF_00277"/>
    </source>
</evidence>
<dbReference type="InterPro" id="IPR043519">
    <property type="entry name" value="NT_sf"/>
</dbReference>
<dbReference type="CDD" id="cd00077">
    <property type="entry name" value="HDc"/>
    <property type="match status" value="1"/>
</dbReference>
<dbReference type="EMBL" id="JAGSOH010000002">
    <property type="protein sequence ID" value="MBR7824911.1"/>
    <property type="molecule type" value="Genomic_DNA"/>
</dbReference>
<comment type="catalytic activity">
    <reaction evidence="7">
        <text>[protein-PII]-uridylyl-L-tyrosine + H2O = [protein-PII]-L-tyrosine + UMP + H(+)</text>
        <dbReference type="Rhea" id="RHEA:48600"/>
        <dbReference type="Rhea" id="RHEA-COMP:12147"/>
        <dbReference type="Rhea" id="RHEA-COMP:12148"/>
        <dbReference type="ChEBI" id="CHEBI:15377"/>
        <dbReference type="ChEBI" id="CHEBI:15378"/>
        <dbReference type="ChEBI" id="CHEBI:46858"/>
        <dbReference type="ChEBI" id="CHEBI:57865"/>
        <dbReference type="ChEBI" id="CHEBI:90602"/>
    </reaction>
</comment>
<organism evidence="10 11">
    <name type="scientific">Actinospica acidithermotolerans</name>
    <dbReference type="NCBI Taxonomy" id="2828514"/>
    <lineage>
        <taxon>Bacteria</taxon>
        <taxon>Bacillati</taxon>
        <taxon>Actinomycetota</taxon>
        <taxon>Actinomycetes</taxon>
        <taxon>Catenulisporales</taxon>
        <taxon>Actinospicaceae</taxon>
        <taxon>Actinospica</taxon>
    </lineage>
</organism>
<dbReference type="GO" id="GO:0008773">
    <property type="term" value="F:[protein-PII] uridylyltransferase activity"/>
    <property type="evidence" value="ECO:0007669"/>
    <property type="project" value="UniProtKB-UniRule"/>
</dbReference>
<dbReference type="PANTHER" id="PTHR47320:SF1">
    <property type="entry name" value="BIFUNCTIONAL URIDYLYLTRANSFERASE_URIDYLYL-REMOVING ENZYME"/>
    <property type="match status" value="1"/>
</dbReference>
<feature type="region of interest" description="Uridylyltransferase" evidence="7">
    <location>
        <begin position="1"/>
        <end position="286"/>
    </location>
</feature>
<evidence type="ECO:0000256" key="2">
    <source>
        <dbReference type="ARBA" id="ARBA00022695"/>
    </source>
</evidence>
<evidence type="ECO:0000256" key="5">
    <source>
        <dbReference type="ARBA" id="ARBA00022842"/>
    </source>
</evidence>
<keyword evidence="1 7" id="KW-0808">Transferase</keyword>
<feature type="domain" description="ACT" evidence="8">
    <location>
        <begin position="592"/>
        <end position="672"/>
    </location>
</feature>
<feature type="domain" description="ACT" evidence="8">
    <location>
        <begin position="705"/>
        <end position="776"/>
    </location>
</feature>
<comment type="similarity">
    <text evidence="7">Belongs to the GlnD family.</text>
</comment>
<dbReference type="InterPro" id="IPR010043">
    <property type="entry name" value="UTase/UR"/>
</dbReference>
<protein>
    <recommendedName>
        <fullName evidence="7">Bifunctional uridylyltransferase/uridylyl-removing enzyme</fullName>
        <shortName evidence="7">UTase/UR</shortName>
    </recommendedName>
    <alternativeName>
        <fullName evidence="7">Bifunctional [protein-PII] modification enzyme</fullName>
    </alternativeName>
    <alternativeName>
        <fullName evidence="7">Bifunctional nitrogen sensor protein</fullName>
    </alternativeName>
    <domain>
        <recommendedName>
            <fullName evidence="7">[Protein-PII] uridylyltransferase</fullName>
            <shortName evidence="7">PII uridylyltransferase</shortName>
            <shortName evidence="7">UTase</shortName>
            <ecNumber evidence="7">2.7.7.59</ecNumber>
        </recommendedName>
    </domain>
    <domain>
        <recommendedName>
            <fullName evidence="7">[Protein-PII]-UMP uridylyl-removing enzyme</fullName>
            <shortName evidence="7">UR</shortName>
            <ecNumber evidence="7">3.1.4.-</ecNumber>
        </recommendedName>
    </domain>
</protein>
<dbReference type="GO" id="GO:0008081">
    <property type="term" value="F:phosphoric diester hydrolase activity"/>
    <property type="evidence" value="ECO:0007669"/>
    <property type="project" value="UniProtKB-UniRule"/>
</dbReference>
<comment type="cofactor">
    <cofactor evidence="7">
        <name>Mg(2+)</name>
        <dbReference type="ChEBI" id="CHEBI:18420"/>
    </cofactor>
</comment>
<comment type="caution">
    <text evidence="7">Lacks conserved residue(s) required for the propagation of feature annotation.</text>
</comment>
<dbReference type="InterPro" id="IPR045865">
    <property type="entry name" value="ACT-like_dom_sf"/>
</dbReference>
<dbReference type="PROSITE" id="PS51671">
    <property type="entry name" value="ACT"/>
    <property type="match status" value="2"/>
</dbReference>
<keyword evidence="5 7" id="KW-0460">Magnesium</keyword>
<dbReference type="PANTHER" id="PTHR47320">
    <property type="entry name" value="BIFUNCTIONAL URIDYLYLTRANSFERASE/URIDYLYL-REMOVING ENZYME"/>
    <property type="match status" value="1"/>
</dbReference>
<evidence type="ECO:0000313" key="10">
    <source>
        <dbReference type="EMBL" id="MBR7824911.1"/>
    </source>
</evidence>
<dbReference type="SUPFAM" id="SSF81891">
    <property type="entry name" value="Poly A polymerase C-terminal region-like"/>
    <property type="match status" value="1"/>
</dbReference>
<dbReference type="NCBIfam" id="NF002895">
    <property type="entry name" value="PRK03381.1"/>
    <property type="match status" value="1"/>
</dbReference>
<dbReference type="Pfam" id="PF08335">
    <property type="entry name" value="GlnD_UR_UTase"/>
    <property type="match status" value="2"/>
</dbReference>
<dbReference type="GO" id="GO:0006808">
    <property type="term" value="P:regulation of nitrogen utilization"/>
    <property type="evidence" value="ECO:0007669"/>
    <property type="project" value="UniProtKB-UniRule"/>
</dbReference>
<accession>A0A941E4E9</accession>
<sequence>MRFAQGREARSAEMDAWLAGLLGDVEGAALVAVGGYGRRQLSPGSDLDVVLLHDGSRDAKAVAELADSVWYPIWDAKVKLDHSVRTVAEARSVALEDLAVVLGMLTARHIAGDPQLTESLRSVVLADWRKNAPRRLPELRAMREQRRERHGELAYRLEGDLKECTGGLRDADSLRAIAASWIADVPHGDPEAAQAFLLDVRWVLHTRTGRAADRILLQEQDELAAALEFESADELMRSVSDAARTIDYACDVAWRRVDQALAARNRSSGISGLLRRGGSSAPPREPLADGVVKAEGEAALALAADLNDPVLPLRIASAAARAGLPISPASLERLAASTAVLPEPWPEYARAELMRLLGAGPGLIPVLEALDRTGLLVRLLPEWERIRSLPQRNALHVHTVDRHIVQTVVHAAERTRRVDRVDLLLAAALFHDLGKGLPGDHCATGADIVAKLAARLSFPAHDIATLVALTRHHLLFAELAVHRDPTDPATLAPLLAAAGESGTSPADFVALLQLLTESDSQATGPAVWSTWRASLYRELGLRAQAVLAGEEQPSAHTVEQDEADLALASQAAIAPDGIAVQAVAPGSAGIGRIDIAIPDQVGALALVAGVLTLRHVRVLSAELNSAKAEGKAYAVQRWTVAAEYGELPDLVRLRTDLRSARAGSLKIADRLATRDQERASQRRQRPNEAPATVRLLPSASETATVLEVRAEDTPGLLHRIAAAIAGTGADIERARIATLGPQAVDVFYLTFGAGSETAVGSAVAEELIAEVRAALN</sequence>
<evidence type="ECO:0000313" key="11">
    <source>
        <dbReference type="Proteomes" id="UP000676325"/>
    </source>
</evidence>
<dbReference type="PROSITE" id="PS51831">
    <property type="entry name" value="HD"/>
    <property type="match status" value="1"/>
</dbReference>
<dbReference type="HAMAP" id="MF_00277">
    <property type="entry name" value="PII_uridylyl_transf"/>
    <property type="match status" value="1"/>
</dbReference>
<evidence type="ECO:0000256" key="6">
    <source>
        <dbReference type="ARBA" id="ARBA00023268"/>
    </source>
</evidence>
<comment type="domain">
    <text evidence="7">Has four distinct domains: an N-terminal nucleotidyltransferase (NT) domain responsible for UTase activity, a central HD domain that encodes UR activity, and two C-terminal ACT domains that seem to have a role in glutamine sensing.</text>
</comment>
<dbReference type="InterPro" id="IPR006674">
    <property type="entry name" value="HD_domain"/>
</dbReference>
<name>A0A941E4E9_9ACTN</name>
<dbReference type="PIRSF" id="PIRSF006288">
    <property type="entry name" value="PII_uridyltransf"/>
    <property type="match status" value="1"/>
</dbReference>
<proteinExistence type="inferred from homology"/>
<keyword evidence="4 7" id="KW-0378">Hydrolase</keyword>
<dbReference type="InterPro" id="IPR003607">
    <property type="entry name" value="HD/PDEase_dom"/>
</dbReference>
<comment type="caution">
    <text evidence="10">The sequence shown here is derived from an EMBL/GenBank/DDBJ whole genome shotgun (WGS) entry which is preliminary data.</text>
</comment>
<evidence type="ECO:0000256" key="4">
    <source>
        <dbReference type="ARBA" id="ARBA00022801"/>
    </source>
</evidence>
<gene>
    <name evidence="7" type="primary">glnD</name>
    <name evidence="10" type="ORF">KDK95_01220</name>
</gene>
<dbReference type="CDD" id="cd05401">
    <property type="entry name" value="NT_GlnE_GlnD_like"/>
    <property type="match status" value="1"/>
</dbReference>
<dbReference type="Pfam" id="PF01842">
    <property type="entry name" value="ACT"/>
    <property type="match status" value="1"/>
</dbReference>
<comment type="activity regulation">
    <text evidence="7">Uridylyltransferase (UTase) activity is inhibited by glutamine, while glutamine activates uridylyl-removing (UR) activity.</text>
</comment>
<dbReference type="SMART" id="SM00471">
    <property type="entry name" value="HDc"/>
    <property type="match status" value="1"/>
</dbReference>
<evidence type="ECO:0000256" key="3">
    <source>
        <dbReference type="ARBA" id="ARBA00022737"/>
    </source>
</evidence>
<reference evidence="10" key="1">
    <citation type="submission" date="2021-04" db="EMBL/GenBank/DDBJ databases">
        <title>Genome based classification of Actinospica acidithermotolerans sp. nov., an actinobacterium isolated from an Indonesian hot spring.</title>
        <authorList>
            <person name="Kusuma A.B."/>
            <person name="Putra K.E."/>
            <person name="Nafisah S."/>
            <person name="Loh J."/>
            <person name="Nouioui I."/>
            <person name="Goodfellow M."/>
        </authorList>
    </citation>
    <scope>NUCLEOTIDE SEQUENCE</scope>
    <source>
        <strain evidence="10">MGRD01-02</strain>
    </source>
</reference>
<dbReference type="Gene3D" id="1.10.3090.10">
    <property type="entry name" value="cca-adding enzyme, domain 2"/>
    <property type="match status" value="1"/>
</dbReference>
<evidence type="ECO:0000259" key="9">
    <source>
        <dbReference type="PROSITE" id="PS51831"/>
    </source>
</evidence>
<evidence type="ECO:0000256" key="1">
    <source>
        <dbReference type="ARBA" id="ARBA00022679"/>
    </source>
</evidence>
<dbReference type="Gene3D" id="3.30.70.260">
    <property type="match status" value="1"/>
</dbReference>
<dbReference type="InterPro" id="IPR002912">
    <property type="entry name" value="ACT_dom"/>
</dbReference>
<dbReference type="EC" id="3.1.4.-" evidence="7"/>
<evidence type="ECO:0000259" key="8">
    <source>
        <dbReference type="PROSITE" id="PS51671"/>
    </source>
</evidence>
<keyword evidence="11" id="KW-1185">Reference proteome</keyword>
<keyword evidence="3" id="KW-0677">Repeat</keyword>
<feature type="domain" description="HD" evidence="9">
    <location>
        <begin position="400"/>
        <end position="498"/>
    </location>
</feature>
<dbReference type="AlphaFoldDB" id="A0A941E4E9"/>
<keyword evidence="6 7" id="KW-0511">Multifunctional enzyme</keyword>
<keyword evidence="2 7" id="KW-0548">Nucleotidyltransferase</keyword>
<dbReference type="SUPFAM" id="SSF55021">
    <property type="entry name" value="ACT-like"/>
    <property type="match status" value="1"/>
</dbReference>
<comment type="catalytic activity">
    <reaction evidence="7">
        <text>[protein-PII]-L-tyrosine + UTP = [protein-PII]-uridylyl-L-tyrosine + diphosphate</text>
        <dbReference type="Rhea" id="RHEA:13673"/>
        <dbReference type="Rhea" id="RHEA-COMP:12147"/>
        <dbReference type="Rhea" id="RHEA-COMP:12148"/>
        <dbReference type="ChEBI" id="CHEBI:33019"/>
        <dbReference type="ChEBI" id="CHEBI:46398"/>
        <dbReference type="ChEBI" id="CHEBI:46858"/>
        <dbReference type="ChEBI" id="CHEBI:90602"/>
        <dbReference type="EC" id="2.7.7.59"/>
    </reaction>
</comment>